<dbReference type="InterPro" id="IPR027310">
    <property type="entry name" value="Profilin_CS"/>
</dbReference>
<dbReference type="PANTHER" id="PTHR11604">
    <property type="entry name" value="PROFILIN"/>
    <property type="match status" value="1"/>
</dbReference>
<organism evidence="7">
    <name type="scientific">Aspergillus flavus</name>
    <dbReference type="NCBI Taxonomy" id="5059"/>
    <lineage>
        <taxon>Eukaryota</taxon>
        <taxon>Fungi</taxon>
        <taxon>Dikarya</taxon>
        <taxon>Ascomycota</taxon>
        <taxon>Pezizomycotina</taxon>
        <taxon>Eurotiomycetes</taxon>
        <taxon>Eurotiomycetidae</taxon>
        <taxon>Eurotiales</taxon>
        <taxon>Aspergillaceae</taxon>
        <taxon>Aspergillus</taxon>
        <taxon>Aspergillus subgen. Circumdati</taxon>
    </lineage>
</organism>
<evidence type="ECO:0000256" key="5">
    <source>
        <dbReference type="ARBA" id="ARBA00023212"/>
    </source>
</evidence>
<dbReference type="EMBL" id="ML734759">
    <property type="protein sequence ID" value="KAB8240263.1"/>
    <property type="molecule type" value="Genomic_DNA"/>
</dbReference>
<dbReference type="VEuPathDB" id="FungiDB:AFLA_002588"/>
<sequence length="124" mass="13862">MSWQDYVDYQLIQKGLAHAAFIGEDLVVWASSEGFNLSEAERRAMFDAFENQDHFYESGLDLTGRHFHPAAADDRIIRVVQEGNGAMLVRMKGFIIVGEYGNLAPAQGQYFINKLADQLTAAGF</sequence>
<comment type="subcellular location">
    <subcellularLocation>
        <location evidence="1">Cytoplasm</location>
        <location evidence="1">Cytoskeleton</location>
    </subcellularLocation>
</comment>
<dbReference type="Proteomes" id="UP000275480">
    <property type="component" value="Unassembled WGS sequence"/>
</dbReference>
<dbReference type="PROSITE" id="PS00414">
    <property type="entry name" value="PROFILIN"/>
    <property type="match status" value="1"/>
</dbReference>
<evidence type="ECO:0000313" key="7">
    <source>
        <dbReference type="EMBL" id="KAB8240263.1"/>
    </source>
</evidence>
<evidence type="ECO:0000313" key="9">
    <source>
        <dbReference type="Proteomes" id="UP000275480"/>
    </source>
</evidence>
<dbReference type="EMBL" id="QQZZ01000032">
    <property type="protein sequence ID" value="RMZ46711.1"/>
    <property type="molecule type" value="Genomic_DNA"/>
</dbReference>
<keyword evidence="3" id="KW-0963">Cytoplasm</keyword>
<reference evidence="8 9" key="1">
    <citation type="submission" date="2018-07" db="EMBL/GenBank/DDBJ databases">
        <title>Identification of spontaneous genetic mutation associated with occurrence of a yellow conidial color mutant of Aspergillus flavus.</title>
        <authorList>
            <person name="Chang P.-K."/>
            <person name="Mack B.M."/>
            <person name="Scharfenstein L."/>
            <person name="Gilbert M.K."/>
        </authorList>
    </citation>
    <scope>NUCLEOTIDE SEQUENCE [LARGE SCALE GENOMIC DNA]</scope>
    <source>
        <strain evidence="8 9">CA14</strain>
    </source>
</reference>
<dbReference type="GO" id="GO:0003785">
    <property type="term" value="F:actin monomer binding"/>
    <property type="evidence" value="ECO:0007669"/>
    <property type="project" value="TreeGrafter"/>
</dbReference>
<evidence type="ECO:0000256" key="4">
    <source>
        <dbReference type="ARBA" id="ARBA00023203"/>
    </source>
</evidence>
<dbReference type="AlphaFoldDB" id="A0A3M7K7X9"/>
<dbReference type="Pfam" id="PF00235">
    <property type="entry name" value="Profilin"/>
    <property type="match status" value="1"/>
</dbReference>
<keyword evidence="5" id="KW-0206">Cytoskeleton</keyword>
<evidence type="ECO:0000256" key="2">
    <source>
        <dbReference type="ARBA" id="ARBA00010058"/>
    </source>
</evidence>
<dbReference type="GO" id="GO:0005938">
    <property type="term" value="C:cell cortex"/>
    <property type="evidence" value="ECO:0007669"/>
    <property type="project" value="TreeGrafter"/>
</dbReference>
<dbReference type="PANTHER" id="PTHR11604:SF0">
    <property type="entry name" value="PROFILIN"/>
    <property type="match status" value="1"/>
</dbReference>
<dbReference type="InterPro" id="IPR048278">
    <property type="entry name" value="PFN"/>
</dbReference>
<evidence type="ECO:0000256" key="6">
    <source>
        <dbReference type="RuleBase" id="RU003909"/>
    </source>
</evidence>
<protein>
    <recommendedName>
        <fullName evidence="6">Profilin</fullName>
    </recommendedName>
</protein>
<dbReference type="InterPro" id="IPR005455">
    <property type="entry name" value="PFN_euk"/>
</dbReference>
<proteinExistence type="inferred from homology"/>
<dbReference type="InterPro" id="IPR036140">
    <property type="entry name" value="PFN_sf"/>
</dbReference>
<reference evidence="7" key="2">
    <citation type="submission" date="2019-04" db="EMBL/GenBank/DDBJ databases">
        <title>Friends and foes A comparative genomics study of 23 Aspergillus species from section Flavi.</title>
        <authorList>
            <consortium name="DOE Joint Genome Institute"/>
            <person name="Kjaerbolling I."/>
            <person name="Vesth T."/>
            <person name="Frisvad J.C."/>
            <person name="Nybo J.L."/>
            <person name="Theobald S."/>
            <person name="Kildgaard S."/>
            <person name="Isbrandt T."/>
            <person name="Kuo A."/>
            <person name="Sato A."/>
            <person name="Lyhne E.K."/>
            <person name="Kogle M.E."/>
            <person name="Wiebenga A."/>
            <person name="Kun R.S."/>
            <person name="Lubbers R.J."/>
            <person name="Makela M.R."/>
            <person name="Barry K."/>
            <person name="Chovatia M."/>
            <person name="Clum A."/>
            <person name="Daum C."/>
            <person name="Haridas S."/>
            <person name="He G."/>
            <person name="LaButti K."/>
            <person name="Lipzen A."/>
            <person name="Mondo S."/>
            <person name="Riley R."/>
            <person name="Salamov A."/>
            <person name="Simmons B.A."/>
            <person name="Magnuson J.K."/>
            <person name="Henrissat B."/>
            <person name="Mortensen U.H."/>
            <person name="Larsen T.O."/>
            <person name="Devries R.P."/>
            <person name="Grigoriev I.V."/>
            <person name="Machida M."/>
            <person name="Baker S.E."/>
            <person name="Andersen M.R."/>
        </authorList>
    </citation>
    <scope>NUCLEOTIDE SEQUENCE [LARGE SCALE GENOMIC DNA]</scope>
    <source>
        <strain evidence="7">CBS 121.62</strain>
    </source>
</reference>
<evidence type="ECO:0000256" key="3">
    <source>
        <dbReference type="ARBA" id="ARBA00022490"/>
    </source>
</evidence>
<name>A0A3M7K7X9_ASPFL</name>
<dbReference type="Proteomes" id="UP000325434">
    <property type="component" value="Unassembled WGS sequence"/>
</dbReference>
<accession>A0A3M7K7X9</accession>
<dbReference type="Gene3D" id="3.30.450.30">
    <property type="entry name" value="Dynein light chain 2a, cytoplasmic"/>
    <property type="match status" value="1"/>
</dbReference>
<comment type="similarity">
    <text evidence="2 6">Belongs to the profilin family.</text>
</comment>
<dbReference type="GO" id="GO:0005856">
    <property type="term" value="C:cytoskeleton"/>
    <property type="evidence" value="ECO:0007669"/>
    <property type="project" value="UniProtKB-SubCell"/>
</dbReference>
<keyword evidence="4 6" id="KW-0009">Actin-binding</keyword>
<dbReference type="VEuPathDB" id="FungiDB:F9C07_4003"/>
<evidence type="ECO:0000256" key="1">
    <source>
        <dbReference type="ARBA" id="ARBA00004245"/>
    </source>
</evidence>
<dbReference type="SMART" id="SM00392">
    <property type="entry name" value="PROF"/>
    <property type="match status" value="1"/>
</dbReference>
<evidence type="ECO:0000313" key="8">
    <source>
        <dbReference type="EMBL" id="RMZ46711.1"/>
    </source>
</evidence>
<gene>
    <name evidence="7" type="ORF">BDV35DRAFT_398799</name>
    <name evidence="8" type="ORF">CA14_002293</name>
</gene>
<dbReference type="SUPFAM" id="SSF55770">
    <property type="entry name" value="Profilin (actin-binding protein)"/>
    <property type="match status" value="1"/>
</dbReference>